<keyword evidence="3" id="KW-1185">Reference proteome</keyword>
<feature type="domain" description="NodB homology" evidence="1">
    <location>
        <begin position="132"/>
        <end position="307"/>
    </location>
</feature>
<dbReference type="PATRIC" id="fig|1178515.4.peg.3275"/>
<dbReference type="SUPFAM" id="SSF88713">
    <property type="entry name" value="Glycoside hydrolase/deacetylase"/>
    <property type="match status" value="1"/>
</dbReference>
<name>A0A172TPJ9_9BACL</name>
<proteinExistence type="predicted"/>
<dbReference type="GO" id="GO:0016020">
    <property type="term" value="C:membrane"/>
    <property type="evidence" value="ECO:0007669"/>
    <property type="project" value="TreeGrafter"/>
</dbReference>
<dbReference type="InterPro" id="IPR002509">
    <property type="entry name" value="NODB_dom"/>
</dbReference>
<dbReference type="KEGG" id="pswu:SY83_16290"/>
<dbReference type="GO" id="GO:0016810">
    <property type="term" value="F:hydrolase activity, acting on carbon-nitrogen (but not peptide) bonds"/>
    <property type="evidence" value="ECO:0007669"/>
    <property type="project" value="InterPro"/>
</dbReference>
<evidence type="ECO:0000313" key="3">
    <source>
        <dbReference type="Proteomes" id="UP000076927"/>
    </source>
</evidence>
<dbReference type="InterPro" id="IPR011330">
    <property type="entry name" value="Glyco_hydro/deAcase_b/a-brl"/>
</dbReference>
<organism evidence="2 3">
    <name type="scientific">Paenibacillus swuensis</name>
    <dbReference type="NCBI Taxonomy" id="1178515"/>
    <lineage>
        <taxon>Bacteria</taxon>
        <taxon>Bacillati</taxon>
        <taxon>Bacillota</taxon>
        <taxon>Bacilli</taxon>
        <taxon>Bacillales</taxon>
        <taxon>Paenibacillaceae</taxon>
        <taxon>Paenibacillus</taxon>
    </lineage>
</organism>
<dbReference type="PANTHER" id="PTHR10587">
    <property type="entry name" value="GLYCOSYL TRANSFERASE-RELATED"/>
    <property type="match status" value="1"/>
</dbReference>
<sequence>MGVTFATAFLAYAILSMPGPVGQYAELVKSRKGDAVNASLFTADPAADPLMVRIQAEAAKRAEKPVNARVDPVWKAIPAYNGVQVDIHQTYRINKEKSNHEELQLVYREIPAAVQLEHLPPNPVYKGNPRKPMVSLMINVAWGDEYIPSMLKSLEDANVKATFFLDGSWLKSHEETARTIMAAGHELSNHAYSHKDMSKISNALANLEISKTEVLLKKLGIQNKLFAPPSGDFDEETVRIAYSMKLQTILWTLDTVDWQKPSPESVIHKITTRVEAGSMILMHPTEASSKALPAMIKGIKGKGYVLGTVSELLSPQRVPKVEQSFAF</sequence>
<evidence type="ECO:0000259" key="1">
    <source>
        <dbReference type="PROSITE" id="PS51677"/>
    </source>
</evidence>
<gene>
    <name evidence="2" type="ORF">SY83_16290</name>
</gene>
<dbReference type="PROSITE" id="PS51677">
    <property type="entry name" value="NODB"/>
    <property type="match status" value="1"/>
</dbReference>
<evidence type="ECO:0000313" key="2">
    <source>
        <dbReference type="EMBL" id="ANE48968.1"/>
    </source>
</evidence>
<dbReference type="Pfam" id="PF01522">
    <property type="entry name" value="Polysacc_deac_1"/>
    <property type="match status" value="1"/>
</dbReference>
<dbReference type="PANTHER" id="PTHR10587:SF80">
    <property type="entry name" value="CHITOOLIGOSACCHARIDE DEACETYLASE"/>
    <property type="match status" value="1"/>
</dbReference>
<dbReference type="Gene3D" id="3.20.20.370">
    <property type="entry name" value="Glycoside hydrolase/deacetylase"/>
    <property type="match status" value="1"/>
</dbReference>
<dbReference type="Proteomes" id="UP000076927">
    <property type="component" value="Chromosome"/>
</dbReference>
<dbReference type="CDD" id="cd10950">
    <property type="entry name" value="CE4_BsYlxY_like"/>
    <property type="match status" value="1"/>
</dbReference>
<dbReference type="GO" id="GO:0005975">
    <property type="term" value="P:carbohydrate metabolic process"/>
    <property type="evidence" value="ECO:0007669"/>
    <property type="project" value="InterPro"/>
</dbReference>
<dbReference type="InterPro" id="IPR050248">
    <property type="entry name" value="Polysacc_deacetylase_ArnD"/>
</dbReference>
<dbReference type="EMBL" id="CP011388">
    <property type="protein sequence ID" value="ANE48968.1"/>
    <property type="molecule type" value="Genomic_DNA"/>
</dbReference>
<protein>
    <recommendedName>
        <fullName evidence="1">NodB homology domain-containing protein</fullName>
    </recommendedName>
</protein>
<accession>A0A172TPJ9</accession>
<dbReference type="AlphaFoldDB" id="A0A172TPJ9"/>
<dbReference type="STRING" id="1178515.SY83_16290"/>
<reference evidence="2 3" key="1">
    <citation type="submission" date="2015-01" db="EMBL/GenBank/DDBJ databases">
        <title>Paenibacillus swuensis/DY6/whole genome sequencing.</title>
        <authorList>
            <person name="Kim M.K."/>
            <person name="Srinivasan S."/>
            <person name="Lee J.-J."/>
        </authorList>
    </citation>
    <scope>NUCLEOTIDE SEQUENCE [LARGE SCALE GENOMIC DNA]</scope>
    <source>
        <strain evidence="2 3">DY6</strain>
    </source>
</reference>